<dbReference type="EMBL" id="AP027370">
    <property type="protein sequence ID" value="BDY12297.1"/>
    <property type="molecule type" value="Genomic_DNA"/>
</dbReference>
<organism evidence="2 3">
    <name type="scientific">Hydrogenimonas cancrithermarum</name>
    <dbReference type="NCBI Taxonomy" id="2993563"/>
    <lineage>
        <taxon>Bacteria</taxon>
        <taxon>Pseudomonadati</taxon>
        <taxon>Campylobacterota</taxon>
        <taxon>Epsilonproteobacteria</taxon>
        <taxon>Campylobacterales</taxon>
        <taxon>Hydrogenimonadaceae</taxon>
        <taxon>Hydrogenimonas</taxon>
    </lineage>
</organism>
<evidence type="ECO:0000313" key="2">
    <source>
        <dbReference type="EMBL" id="BDY12297.1"/>
    </source>
</evidence>
<name>A0ABM8FJ39_9BACT</name>
<evidence type="ECO:0000313" key="3">
    <source>
        <dbReference type="Proteomes" id="UP001321445"/>
    </source>
</evidence>
<accession>A0ABM8FJ39</accession>
<proteinExistence type="predicted"/>
<protein>
    <submittedName>
        <fullName evidence="2">Uncharacterized protein</fullName>
    </submittedName>
</protein>
<feature type="signal peptide" evidence="1">
    <location>
        <begin position="1"/>
        <end position="19"/>
    </location>
</feature>
<feature type="chain" id="PRO_5047358984" evidence="1">
    <location>
        <begin position="20"/>
        <end position="68"/>
    </location>
</feature>
<dbReference type="Proteomes" id="UP001321445">
    <property type="component" value="Chromosome"/>
</dbReference>
<evidence type="ECO:0000256" key="1">
    <source>
        <dbReference type="SAM" id="SignalP"/>
    </source>
</evidence>
<keyword evidence="1" id="KW-0732">Signal</keyword>
<gene>
    <name evidence="2" type="ORF">HCR_06090</name>
</gene>
<sequence>MNRSILLILLLYSMLFAFFEEDEDTVAKTLQVPKAQRHVKVSVVKPKAADIPIETHASGVVEATMEHI</sequence>
<keyword evidence="3" id="KW-1185">Reference proteome</keyword>
<reference evidence="2 3" key="1">
    <citation type="submission" date="2023-03" db="EMBL/GenBank/DDBJ databases">
        <title>Description of Hydrogenimonas sp. ISO32.</title>
        <authorList>
            <person name="Mino S."/>
            <person name="Fukazawa S."/>
            <person name="Sawabe T."/>
        </authorList>
    </citation>
    <scope>NUCLEOTIDE SEQUENCE [LARGE SCALE GENOMIC DNA]</scope>
    <source>
        <strain evidence="2 3">ISO32</strain>
    </source>
</reference>
<dbReference type="RefSeq" id="WP_286337498.1">
    <property type="nucleotide sequence ID" value="NZ_AP027370.1"/>
</dbReference>